<feature type="transmembrane region" description="Helical" evidence="6">
    <location>
        <begin position="186"/>
        <end position="207"/>
    </location>
</feature>
<organism evidence="7 8">
    <name type="scientific">Parathalassolituus penaei</name>
    <dbReference type="NCBI Taxonomy" id="2997323"/>
    <lineage>
        <taxon>Bacteria</taxon>
        <taxon>Pseudomonadati</taxon>
        <taxon>Pseudomonadota</taxon>
        <taxon>Gammaproteobacteria</taxon>
        <taxon>Oceanospirillales</taxon>
        <taxon>Oceanospirillaceae</taxon>
        <taxon>Parathalassolituus</taxon>
    </lineage>
</organism>
<evidence type="ECO:0000256" key="1">
    <source>
        <dbReference type="ARBA" id="ARBA00004141"/>
    </source>
</evidence>
<proteinExistence type="inferred from homology"/>
<dbReference type="GO" id="GO:0005886">
    <property type="term" value="C:plasma membrane"/>
    <property type="evidence" value="ECO:0007669"/>
    <property type="project" value="UniProtKB-SubCell"/>
</dbReference>
<dbReference type="PANTHER" id="PTHR43483">
    <property type="entry name" value="MEMBRANE TRANSPORTER PROTEIN HI_0806-RELATED"/>
    <property type="match status" value="1"/>
</dbReference>
<feature type="transmembrane region" description="Helical" evidence="6">
    <location>
        <begin position="219"/>
        <end position="239"/>
    </location>
</feature>
<name>A0A9X3EEV0_9GAMM</name>
<keyword evidence="6" id="KW-1003">Cell membrane</keyword>
<feature type="transmembrane region" description="Helical" evidence="6">
    <location>
        <begin position="75"/>
        <end position="101"/>
    </location>
</feature>
<dbReference type="InterPro" id="IPR002781">
    <property type="entry name" value="TM_pro_TauE-like"/>
</dbReference>
<evidence type="ECO:0000256" key="5">
    <source>
        <dbReference type="ARBA" id="ARBA00023136"/>
    </source>
</evidence>
<evidence type="ECO:0000313" key="8">
    <source>
        <dbReference type="Proteomes" id="UP001150830"/>
    </source>
</evidence>
<dbReference type="Proteomes" id="UP001150830">
    <property type="component" value="Unassembled WGS sequence"/>
</dbReference>
<gene>
    <name evidence="7" type="ORF">OUO13_13675</name>
</gene>
<feature type="transmembrane region" description="Helical" evidence="6">
    <location>
        <begin position="146"/>
        <end position="174"/>
    </location>
</feature>
<dbReference type="AlphaFoldDB" id="A0A9X3EEV0"/>
<evidence type="ECO:0000256" key="4">
    <source>
        <dbReference type="ARBA" id="ARBA00022989"/>
    </source>
</evidence>
<keyword evidence="4 6" id="KW-1133">Transmembrane helix</keyword>
<feature type="transmembrane region" description="Helical" evidence="6">
    <location>
        <begin position="251"/>
        <end position="269"/>
    </location>
</feature>
<feature type="transmembrane region" description="Helical" evidence="6">
    <location>
        <begin position="6"/>
        <end position="33"/>
    </location>
</feature>
<dbReference type="Pfam" id="PF01925">
    <property type="entry name" value="TauE"/>
    <property type="match status" value="1"/>
</dbReference>
<comment type="caution">
    <text evidence="7">The sequence shown here is derived from an EMBL/GenBank/DDBJ whole genome shotgun (WGS) entry which is preliminary data.</text>
</comment>
<accession>A0A9X3EEV0</accession>
<dbReference type="RefSeq" id="WP_283174450.1">
    <property type="nucleotide sequence ID" value="NZ_JAPNOA010000039.1"/>
</dbReference>
<dbReference type="EMBL" id="JAPNOA010000039">
    <property type="protein sequence ID" value="MCY0966239.1"/>
    <property type="molecule type" value="Genomic_DNA"/>
</dbReference>
<reference evidence="7" key="1">
    <citation type="submission" date="2022-11" db="EMBL/GenBank/DDBJ databases">
        <title>Parathalassolutuus dongxingensis gen. nov., sp. nov., a novel member of family Oceanospirillaceae isolated from a coastal shrimp pond in Guangxi, China.</title>
        <authorList>
            <person name="Chen H."/>
        </authorList>
    </citation>
    <scope>NUCLEOTIDE SEQUENCE</scope>
    <source>
        <strain evidence="7">G-43</strain>
    </source>
</reference>
<comment type="similarity">
    <text evidence="2 6">Belongs to the 4-toluene sulfonate uptake permease (TSUP) (TC 2.A.102) family.</text>
</comment>
<evidence type="ECO:0000313" key="7">
    <source>
        <dbReference type="EMBL" id="MCY0966239.1"/>
    </source>
</evidence>
<dbReference type="PANTHER" id="PTHR43483:SF3">
    <property type="entry name" value="MEMBRANE TRANSPORTER PROTEIN HI_0806-RELATED"/>
    <property type="match status" value="1"/>
</dbReference>
<keyword evidence="3 6" id="KW-0812">Transmembrane</keyword>
<evidence type="ECO:0000256" key="6">
    <source>
        <dbReference type="RuleBase" id="RU363041"/>
    </source>
</evidence>
<evidence type="ECO:0000256" key="2">
    <source>
        <dbReference type="ARBA" id="ARBA00009142"/>
    </source>
</evidence>
<sequence>MIILTYLVLGALAGVLAGLFGIGGGLVIVPVLVWSLGAQGVTPDVIMHLAVGTSLASILFTSINSVRTHHLKGSVVWPVVMRMGAGILVGSSLGAITAAAIPGEHLQTIIGVFAVLMAAQMATGWQPGGQPAEAPQVVSNPRRDTLVLGTGGAVIGWASAIFGIGGGSLVVPWLSWRGMPVRQAVGIAAACGLPIAVSGTLTFMWAGQQVEGLPEYSLGYVYLPALLGIVLTSVWFARLGALLAHRLPATVLKRSFALLLAAVGLHFLLA</sequence>
<comment type="subcellular location">
    <subcellularLocation>
        <location evidence="6">Cell membrane</location>
        <topology evidence="6">Multi-pass membrane protein</topology>
    </subcellularLocation>
    <subcellularLocation>
        <location evidence="1">Membrane</location>
        <topology evidence="1">Multi-pass membrane protein</topology>
    </subcellularLocation>
</comment>
<keyword evidence="8" id="KW-1185">Reference proteome</keyword>
<feature type="transmembrane region" description="Helical" evidence="6">
    <location>
        <begin position="45"/>
        <end position="63"/>
    </location>
</feature>
<protein>
    <recommendedName>
        <fullName evidence="6">Probable membrane transporter protein</fullName>
    </recommendedName>
</protein>
<keyword evidence="5 6" id="KW-0472">Membrane</keyword>
<evidence type="ECO:0000256" key="3">
    <source>
        <dbReference type="ARBA" id="ARBA00022692"/>
    </source>
</evidence>